<dbReference type="GO" id="GO:0019005">
    <property type="term" value="C:SCF ubiquitin ligase complex"/>
    <property type="evidence" value="ECO:0007669"/>
    <property type="project" value="TreeGrafter"/>
</dbReference>
<dbReference type="EMBL" id="BLKM01000773">
    <property type="protein sequence ID" value="GFG38411.1"/>
    <property type="molecule type" value="Genomic_DNA"/>
</dbReference>
<dbReference type="Pfam" id="PF13516">
    <property type="entry name" value="LRR_6"/>
    <property type="match status" value="1"/>
</dbReference>
<dbReference type="PANTHER" id="PTHR13318">
    <property type="entry name" value="PARTNER OF PAIRED, ISOFORM B-RELATED"/>
    <property type="match status" value="1"/>
</dbReference>
<organism evidence="1 2">
    <name type="scientific">Coptotermes formosanus</name>
    <name type="common">Formosan subterranean termite</name>
    <dbReference type="NCBI Taxonomy" id="36987"/>
    <lineage>
        <taxon>Eukaryota</taxon>
        <taxon>Metazoa</taxon>
        <taxon>Ecdysozoa</taxon>
        <taxon>Arthropoda</taxon>
        <taxon>Hexapoda</taxon>
        <taxon>Insecta</taxon>
        <taxon>Pterygota</taxon>
        <taxon>Neoptera</taxon>
        <taxon>Polyneoptera</taxon>
        <taxon>Dictyoptera</taxon>
        <taxon>Blattodea</taxon>
        <taxon>Blattoidea</taxon>
        <taxon>Termitoidae</taxon>
        <taxon>Rhinotermitidae</taxon>
        <taxon>Coptotermes</taxon>
    </lineage>
</organism>
<dbReference type="OrthoDB" id="16120at2759"/>
<dbReference type="InterPro" id="IPR032675">
    <property type="entry name" value="LRR_dom_sf"/>
</dbReference>
<keyword evidence="2" id="KW-1185">Reference proteome</keyword>
<sequence>MPLRHQPPTLQKAAMTVIANHFERLCYNCTSQHRMAALINSEEYLQFEGPFVDMPTGVLESMMETICERRALHRRHLHILLQKQLQKLTLSFGIGDAYHGFEFMKERCKNLRQLNISYLRHINPSVLMGLVPCFSKLVSLNLRMTLTVDQLLGQIGLACPDLLELNLAGTPVTDKGMVQLCVAEDGRRLCQNLRRLIVTDTAISTAGATVVVQSLPNLREFDYDHIFDVLELVEQWDKGLESRLLMGAGVRLSAEPIVPPSQLSLRTLISAAEYVPMQGLDAATRLCPETRTVTLSNAWLPSAALYKLMVMQHLTSISLTNCDGLSLDFHEGVLPLLTVCGHQLQNLILVNFTSVDITGIGKACPDLYNLAFSSIAEFEPVGQLCDKWFNRLHALELWSDPHADLSPYLIRQLLLFSPNMTNMLFKGCEVLSDKLMADIWEVNPMPKLSHFTLDHCHAITAESLHHMLSADNELAVLRVWSCINITKCHHIELVHRIKDENLDVYLEWFGYDD</sequence>
<evidence type="ECO:0000313" key="2">
    <source>
        <dbReference type="Proteomes" id="UP000502823"/>
    </source>
</evidence>
<dbReference type="SMART" id="SM00367">
    <property type="entry name" value="LRR_CC"/>
    <property type="match status" value="3"/>
</dbReference>
<proteinExistence type="predicted"/>
<dbReference type="InterPro" id="IPR006553">
    <property type="entry name" value="Leu-rich_rpt_Cys-con_subtyp"/>
</dbReference>
<dbReference type="SUPFAM" id="SSF52047">
    <property type="entry name" value="RNI-like"/>
    <property type="match status" value="1"/>
</dbReference>
<name>A0A6L2Q0L4_COPFO</name>
<protein>
    <recommendedName>
        <fullName evidence="3">F-box domain-containing protein</fullName>
    </recommendedName>
</protein>
<dbReference type="InterPro" id="IPR001611">
    <property type="entry name" value="Leu-rich_rpt"/>
</dbReference>
<evidence type="ECO:0008006" key="3">
    <source>
        <dbReference type="Google" id="ProtNLM"/>
    </source>
</evidence>
<dbReference type="InParanoid" id="A0A6L2Q0L4"/>
<comment type="caution">
    <text evidence="1">The sequence shown here is derived from an EMBL/GenBank/DDBJ whole genome shotgun (WGS) entry which is preliminary data.</text>
</comment>
<dbReference type="Proteomes" id="UP000502823">
    <property type="component" value="Unassembled WGS sequence"/>
</dbReference>
<reference evidence="2" key="1">
    <citation type="submission" date="2020-01" db="EMBL/GenBank/DDBJ databases">
        <title>Draft genome sequence of the Termite Coptotermes fromosanus.</title>
        <authorList>
            <person name="Itakura S."/>
            <person name="Yosikawa Y."/>
            <person name="Umezawa K."/>
        </authorList>
    </citation>
    <scope>NUCLEOTIDE SEQUENCE [LARGE SCALE GENOMIC DNA]</scope>
</reference>
<evidence type="ECO:0000313" key="1">
    <source>
        <dbReference type="EMBL" id="GFG38411.1"/>
    </source>
</evidence>
<dbReference type="Gene3D" id="3.80.10.10">
    <property type="entry name" value="Ribonuclease Inhibitor"/>
    <property type="match status" value="2"/>
</dbReference>
<dbReference type="AlphaFoldDB" id="A0A6L2Q0L4"/>
<gene>
    <name evidence="1" type="ORF">Cfor_02275</name>
</gene>
<dbReference type="GO" id="GO:0031146">
    <property type="term" value="P:SCF-dependent proteasomal ubiquitin-dependent protein catabolic process"/>
    <property type="evidence" value="ECO:0007669"/>
    <property type="project" value="TreeGrafter"/>
</dbReference>
<accession>A0A6L2Q0L4</accession>